<comment type="catalytic activity">
    <reaction evidence="7">
        <text>L-aspartate + 2-oxoglutarate = oxaloacetate + L-glutamate</text>
        <dbReference type="Rhea" id="RHEA:21824"/>
        <dbReference type="ChEBI" id="CHEBI:16452"/>
        <dbReference type="ChEBI" id="CHEBI:16810"/>
        <dbReference type="ChEBI" id="CHEBI:29985"/>
        <dbReference type="ChEBI" id="CHEBI:29991"/>
        <dbReference type="EC" id="2.6.1.1"/>
    </reaction>
</comment>
<dbReference type="GO" id="GO:0006532">
    <property type="term" value="P:aspartate biosynthetic process"/>
    <property type="evidence" value="ECO:0007669"/>
    <property type="project" value="TreeGrafter"/>
</dbReference>
<evidence type="ECO:0000256" key="3">
    <source>
        <dbReference type="ARBA" id="ARBA00011738"/>
    </source>
</evidence>
<dbReference type="InterPro" id="IPR004838">
    <property type="entry name" value="NHTrfase_class1_PyrdxlP-BS"/>
</dbReference>
<sequence>MGSISERPEAFPNIPPDEGTDIMWDLKVRMTADKSPDKVDLGAGVYRDEQGKYYEIPVVRKVSSIQTIGGTGACHIGAVFVSQYFQPSSGPDKRPLDAYIGDPGWPNYGPLFTHAGLNPVFYPYHDPATQTVALDALLAAIAAAPPRSVFVLQAVCHNPTGLDLTRAQWRAVADALAARGHLPFFDIAYQGFGSGLDEDAWPVREFAGRGLEIVVAQSFSKNLGLYGERVGVVHVVAGSAETAARVGERLRGFARWTWASPPKGYAGLAKLVLEQFWDEWLENLSEMRERLQKNRKNLHRWLTEELKVSLSRHALFHEANENGLQTPGNWDHILKESGLFSLLGLNPSQVLQLASEDHIHFPTTGRINVAGLTETNVEKLARAVDKIVR</sequence>
<evidence type="ECO:0000256" key="7">
    <source>
        <dbReference type="RuleBase" id="RU000480"/>
    </source>
</evidence>
<dbReference type="Gene3D" id="3.40.640.10">
    <property type="entry name" value="Type I PLP-dependent aspartate aminotransferase-like (Major domain)"/>
    <property type="match status" value="1"/>
</dbReference>
<dbReference type="InterPro" id="IPR004839">
    <property type="entry name" value="Aminotransferase_I/II_large"/>
</dbReference>
<dbReference type="STRING" id="420778.A0A1S8BAU8"/>
<reference evidence="9 10" key="1">
    <citation type="submission" date="2017-01" db="EMBL/GenBank/DDBJ databases">
        <title>Draft genome sequence of Diplodia seriata F98.1, a fungal species involved in grapevine trunk diseases.</title>
        <authorList>
            <person name="Robert-Siegwald G."/>
            <person name="Vallet J."/>
            <person name="Abou-Mansour E."/>
            <person name="Xu J."/>
            <person name="Rey P."/>
            <person name="Bertsch C."/>
            <person name="Rego C."/>
            <person name="Larignon P."/>
            <person name="Fontaine F."/>
            <person name="Lebrun M.-H."/>
        </authorList>
    </citation>
    <scope>NUCLEOTIDE SEQUENCE [LARGE SCALE GENOMIC DNA]</scope>
    <source>
        <strain evidence="9 10">F98.1</strain>
    </source>
</reference>
<dbReference type="Pfam" id="PF00155">
    <property type="entry name" value="Aminotran_1_2"/>
    <property type="match status" value="1"/>
</dbReference>
<dbReference type="Proteomes" id="UP000190776">
    <property type="component" value="Unassembled WGS sequence"/>
</dbReference>
<dbReference type="Gene3D" id="3.90.1150.10">
    <property type="entry name" value="Aspartate Aminotransferase, domain 1"/>
    <property type="match status" value="2"/>
</dbReference>
<comment type="subunit">
    <text evidence="3 7">Homodimer.</text>
</comment>
<evidence type="ECO:0000256" key="1">
    <source>
        <dbReference type="ARBA" id="ARBA00001933"/>
    </source>
</evidence>
<dbReference type="CDD" id="cd00609">
    <property type="entry name" value="AAT_like"/>
    <property type="match status" value="1"/>
</dbReference>
<dbReference type="AlphaFoldDB" id="A0A1S8BAU8"/>
<evidence type="ECO:0000313" key="9">
    <source>
        <dbReference type="EMBL" id="OMP84526.1"/>
    </source>
</evidence>
<comment type="cofactor">
    <cofactor evidence="1">
        <name>pyridoxal 5'-phosphate</name>
        <dbReference type="ChEBI" id="CHEBI:597326"/>
    </cofactor>
</comment>
<evidence type="ECO:0000256" key="6">
    <source>
        <dbReference type="ARBA" id="ARBA00022898"/>
    </source>
</evidence>
<evidence type="ECO:0000259" key="8">
    <source>
        <dbReference type="Pfam" id="PF00155"/>
    </source>
</evidence>
<dbReference type="PANTHER" id="PTHR11879">
    <property type="entry name" value="ASPARTATE AMINOTRANSFERASE"/>
    <property type="match status" value="1"/>
</dbReference>
<dbReference type="PRINTS" id="PR00799">
    <property type="entry name" value="TRANSAMINASE"/>
</dbReference>
<dbReference type="PANTHER" id="PTHR11879:SF55">
    <property type="entry name" value="GLUTAMATE OXALOACETATE TRANSAMINASE 1, ISOFORM B"/>
    <property type="match status" value="1"/>
</dbReference>
<dbReference type="InterPro" id="IPR015422">
    <property type="entry name" value="PyrdxlP-dep_Trfase_small"/>
</dbReference>
<keyword evidence="5 7" id="KW-0808">Transferase</keyword>
<dbReference type="InterPro" id="IPR015421">
    <property type="entry name" value="PyrdxlP-dep_Trfase_major"/>
</dbReference>
<protein>
    <recommendedName>
        <fullName evidence="7">Aspartate aminotransferase</fullName>
        <ecNumber evidence="7">2.6.1.1</ecNumber>
    </recommendedName>
</protein>
<feature type="domain" description="Aminotransferase class I/classII large" evidence="8">
    <location>
        <begin position="61"/>
        <end position="383"/>
    </location>
</feature>
<evidence type="ECO:0000256" key="5">
    <source>
        <dbReference type="ARBA" id="ARBA00022679"/>
    </source>
</evidence>
<dbReference type="PROSITE" id="PS00105">
    <property type="entry name" value="AA_TRANSFER_CLASS_1"/>
    <property type="match status" value="1"/>
</dbReference>
<dbReference type="GO" id="GO:0004069">
    <property type="term" value="F:L-aspartate:2-oxoglutarate aminotransferase activity"/>
    <property type="evidence" value="ECO:0007669"/>
    <property type="project" value="UniProtKB-EC"/>
</dbReference>
<comment type="caution">
    <text evidence="9">The sequence shown here is derived from an EMBL/GenBank/DDBJ whole genome shotgun (WGS) entry which is preliminary data.</text>
</comment>
<proteinExistence type="inferred from homology"/>
<name>A0A1S8BAU8_9PEZI</name>
<comment type="similarity">
    <text evidence="2">Belongs to the class-I pyridoxal-phosphate-dependent aminotransferase family.</text>
</comment>
<dbReference type="EMBL" id="MSZU01000087">
    <property type="protein sequence ID" value="OMP84526.1"/>
    <property type="molecule type" value="Genomic_DNA"/>
</dbReference>
<evidence type="ECO:0000313" key="10">
    <source>
        <dbReference type="Proteomes" id="UP000190776"/>
    </source>
</evidence>
<evidence type="ECO:0000256" key="2">
    <source>
        <dbReference type="ARBA" id="ARBA00007441"/>
    </source>
</evidence>
<keyword evidence="6" id="KW-0663">Pyridoxal phosphate</keyword>
<dbReference type="InterPro" id="IPR000796">
    <property type="entry name" value="Asp_trans"/>
</dbReference>
<gene>
    <name evidence="9" type="ORF">BK809_0001629</name>
</gene>
<dbReference type="GO" id="GO:0005829">
    <property type="term" value="C:cytosol"/>
    <property type="evidence" value="ECO:0007669"/>
    <property type="project" value="TreeGrafter"/>
</dbReference>
<dbReference type="InterPro" id="IPR015424">
    <property type="entry name" value="PyrdxlP-dep_Trfase"/>
</dbReference>
<evidence type="ECO:0000256" key="4">
    <source>
        <dbReference type="ARBA" id="ARBA00022576"/>
    </source>
</evidence>
<organism evidence="9 10">
    <name type="scientific">Diplodia seriata</name>
    <dbReference type="NCBI Taxonomy" id="420778"/>
    <lineage>
        <taxon>Eukaryota</taxon>
        <taxon>Fungi</taxon>
        <taxon>Dikarya</taxon>
        <taxon>Ascomycota</taxon>
        <taxon>Pezizomycotina</taxon>
        <taxon>Dothideomycetes</taxon>
        <taxon>Dothideomycetes incertae sedis</taxon>
        <taxon>Botryosphaeriales</taxon>
        <taxon>Botryosphaeriaceae</taxon>
        <taxon>Diplodia</taxon>
    </lineage>
</organism>
<dbReference type="GO" id="GO:0030170">
    <property type="term" value="F:pyridoxal phosphate binding"/>
    <property type="evidence" value="ECO:0007669"/>
    <property type="project" value="InterPro"/>
</dbReference>
<accession>A0A1S8BAU8</accession>
<dbReference type="SUPFAM" id="SSF53383">
    <property type="entry name" value="PLP-dependent transferases"/>
    <property type="match status" value="1"/>
</dbReference>
<comment type="miscellaneous">
    <text evidence="7">In eukaryotes there are cytoplasmic, mitochondrial and chloroplastic isozymes.</text>
</comment>
<keyword evidence="4 7" id="KW-0032">Aminotransferase</keyword>
<dbReference type="OrthoDB" id="6752799at2759"/>
<dbReference type="EC" id="2.6.1.1" evidence="7"/>